<comment type="catalytic activity">
    <reaction evidence="5">
        <text>L-alanine + NAD(+) + H2O = pyruvate + NH4(+) + NADH + H(+)</text>
        <dbReference type="Rhea" id="RHEA:18405"/>
        <dbReference type="ChEBI" id="CHEBI:15361"/>
        <dbReference type="ChEBI" id="CHEBI:15377"/>
        <dbReference type="ChEBI" id="CHEBI:15378"/>
        <dbReference type="ChEBI" id="CHEBI:28938"/>
        <dbReference type="ChEBI" id="CHEBI:57540"/>
        <dbReference type="ChEBI" id="CHEBI:57945"/>
        <dbReference type="ChEBI" id="CHEBI:57972"/>
        <dbReference type="EC" id="1.4.1.1"/>
    </reaction>
</comment>
<keyword evidence="3 5" id="KW-0560">Oxidoreductase</keyword>
<feature type="binding site" evidence="8">
    <location>
        <begin position="267"/>
        <end position="270"/>
    </location>
    <ligand>
        <name>NAD(+)</name>
        <dbReference type="ChEBI" id="CHEBI:57540"/>
    </ligand>
</feature>
<feature type="binding site" evidence="8">
    <location>
        <position position="220"/>
    </location>
    <ligand>
        <name>NAD(+)</name>
        <dbReference type="ChEBI" id="CHEBI:57540"/>
    </ligand>
</feature>
<dbReference type="Proteomes" id="UP000231019">
    <property type="component" value="Unassembled WGS sequence"/>
</dbReference>
<dbReference type="NCBIfam" id="TIGR00518">
    <property type="entry name" value="alaDH"/>
    <property type="match status" value="1"/>
</dbReference>
<dbReference type="Pfam" id="PF01262">
    <property type="entry name" value="AlaDh_PNT_C"/>
    <property type="match status" value="1"/>
</dbReference>
<dbReference type="GO" id="GO:0000286">
    <property type="term" value="F:alanine dehydrogenase activity"/>
    <property type="evidence" value="ECO:0007669"/>
    <property type="project" value="UniProtKB-UniRule"/>
</dbReference>
<dbReference type="PANTHER" id="PTHR42795">
    <property type="entry name" value="ALANINE DEHYDROGENASE"/>
    <property type="match status" value="1"/>
</dbReference>
<evidence type="ECO:0000256" key="5">
    <source>
        <dbReference type="PIRNR" id="PIRNR000183"/>
    </source>
</evidence>
<name>A0A2M7G9W8_9BACT</name>
<evidence type="ECO:0000256" key="4">
    <source>
        <dbReference type="ARBA" id="ARBA00023027"/>
    </source>
</evidence>
<evidence type="ECO:0000256" key="7">
    <source>
        <dbReference type="PIRSR" id="PIRSR000183-2"/>
    </source>
</evidence>
<dbReference type="EC" id="1.4.1.1" evidence="2 5"/>
<feature type="binding site" evidence="7">
    <location>
        <position position="75"/>
    </location>
    <ligand>
        <name>substrate</name>
    </ligand>
</feature>
<dbReference type="InterPro" id="IPR036291">
    <property type="entry name" value="NAD(P)-bd_dom_sf"/>
</dbReference>
<keyword evidence="8" id="KW-0547">Nucleotide-binding</keyword>
<feature type="active site" description="Proton donor/acceptor" evidence="6">
    <location>
        <position position="270"/>
    </location>
</feature>
<comment type="similarity">
    <text evidence="1 5">Belongs to the AlaDH/PNT family.</text>
</comment>
<protein>
    <recommendedName>
        <fullName evidence="2 5">Alanine dehydrogenase</fullName>
        <ecNumber evidence="2 5">1.4.1.1</ecNumber>
    </recommendedName>
</protein>
<evidence type="ECO:0000256" key="1">
    <source>
        <dbReference type="ARBA" id="ARBA00005689"/>
    </source>
</evidence>
<evidence type="ECO:0000256" key="8">
    <source>
        <dbReference type="PIRSR" id="PIRSR000183-3"/>
    </source>
</evidence>
<feature type="binding site" evidence="8">
    <location>
        <begin position="298"/>
        <end position="301"/>
    </location>
    <ligand>
        <name>NAD(+)</name>
        <dbReference type="ChEBI" id="CHEBI:57540"/>
    </ligand>
</feature>
<dbReference type="EMBL" id="PFFQ01000006">
    <property type="protein sequence ID" value="PIW18935.1"/>
    <property type="molecule type" value="Genomic_DNA"/>
</dbReference>
<evidence type="ECO:0000259" key="10">
    <source>
        <dbReference type="SMART" id="SM01003"/>
    </source>
</evidence>
<reference evidence="11 12" key="1">
    <citation type="submission" date="2017-09" db="EMBL/GenBank/DDBJ databases">
        <title>Depth-based differentiation of microbial function through sediment-hosted aquifers and enrichment of novel symbionts in the deep terrestrial subsurface.</title>
        <authorList>
            <person name="Probst A.J."/>
            <person name="Ladd B."/>
            <person name="Jarett J.K."/>
            <person name="Geller-Mcgrath D.E."/>
            <person name="Sieber C.M."/>
            <person name="Emerson J.B."/>
            <person name="Anantharaman K."/>
            <person name="Thomas B.C."/>
            <person name="Malmstrom R."/>
            <person name="Stieglmeier M."/>
            <person name="Klingl A."/>
            <person name="Woyke T."/>
            <person name="Ryan C.M."/>
            <person name="Banfield J.F."/>
        </authorList>
    </citation>
    <scope>NUCLEOTIDE SEQUENCE [LARGE SCALE GENOMIC DNA]</scope>
    <source>
        <strain evidence="11">CG17_big_fil_post_rev_8_21_14_2_50_48_46</strain>
    </source>
</reference>
<dbReference type="InterPro" id="IPR007886">
    <property type="entry name" value="AlaDH/PNT_N"/>
</dbReference>
<dbReference type="AlphaFoldDB" id="A0A2M7G9W8"/>
<feature type="binding site" evidence="8">
    <location>
        <begin position="239"/>
        <end position="240"/>
    </location>
    <ligand>
        <name>NAD(+)</name>
        <dbReference type="ChEBI" id="CHEBI:57540"/>
    </ligand>
</feature>
<evidence type="ECO:0000256" key="6">
    <source>
        <dbReference type="PIRSR" id="PIRSR000183-1"/>
    </source>
</evidence>
<dbReference type="SMART" id="SM01003">
    <property type="entry name" value="AlaDh_PNT_N"/>
    <property type="match status" value="1"/>
</dbReference>
<dbReference type="Gene3D" id="3.40.50.720">
    <property type="entry name" value="NAD(P)-binding Rossmann-like Domain"/>
    <property type="match status" value="2"/>
</dbReference>
<dbReference type="GO" id="GO:0005886">
    <property type="term" value="C:plasma membrane"/>
    <property type="evidence" value="ECO:0007669"/>
    <property type="project" value="TreeGrafter"/>
</dbReference>
<dbReference type="SUPFAM" id="SSF51735">
    <property type="entry name" value="NAD(P)-binding Rossmann-fold domains"/>
    <property type="match status" value="1"/>
</dbReference>
<dbReference type="FunFam" id="3.40.50.720:FF:000049">
    <property type="entry name" value="Alanine dehydrogenase"/>
    <property type="match status" value="1"/>
</dbReference>
<feature type="binding site" evidence="7">
    <location>
        <position position="15"/>
    </location>
    <ligand>
        <name>substrate</name>
    </ligand>
</feature>
<feature type="binding site" evidence="8">
    <location>
        <position position="134"/>
    </location>
    <ligand>
        <name>NAD(+)</name>
        <dbReference type="ChEBI" id="CHEBI:57540"/>
    </ligand>
</feature>
<evidence type="ECO:0000256" key="2">
    <source>
        <dbReference type="ARBA" id="ARBA00012897"/>
    </source>
</evidence>
<dbReference type="Pfam" id="PF05222">
    <property type="entry name" value="AlaDh_PNT_N"/>
    <property type="match status" value="1"/>
</dbReference>
<feature type="domain" description="Alanine dehydrogenase/pyridine nucleotide transhydrogenase N-terminal" evidence="10">
    <location>
        <begin position="4"/>
        <end position="137"/>
    </location>
</feature>
<dbReference type="SMART" id="SM01002">
    <property type="entry name" value="AlaDh_PNT_C"/>
    <property type="match status" value="1"/>
</dbReference>
<evidence type="ECO:0000259" key="9">
    <source>
        <dbReference type="SMART" id="SM01002"/>
    </source>
</evidence>
<sequence>MKVGIPKEIKDHEYRVAITPSGVQAFQAQGHEVFIENNAGLGSTFTNEDYHQAGATIVDSADEIFAKADMILKVKEPQQEECGKLRENQLLFTYLHLAADRELTANVKKSGCIAIAYETIQMPNGSLPLLTPMSEIAGRMSVQIGAQYLEKRNGGRGVLMGGVSGVPSANVVILGGGVTGTQAAKVALGMGAFVTIVDRNIDRLRYLDDILEGRFETVASDIGSIARSVSFADLLVGAVLIPGAKAPTLVSEEMVKTMKEGSVIVDISIDQGGCVETIKPTSHSNPTYVKHGVIHYGVTNMPGAVPRTSTYALTNSTLPYALQLAAKGYPAALENNQPLRHGVNIERGRIVHPVVADAFPDLA</sequence>
<dbReference type="InterPro" id="IPR007698">
    <property type="entry name" value="AlaDH/PNT_NAD(H)-bd"/>
</dbReference>
<dbReference type="GO" id="GO:0042853">
    <property type="term" value="P:L-alanine catabolic process"/>
    <property type="evidence" value="ECO:0007669"/>
    <property type="project" value="InterPro"/>
</dbReference>
<feature type="active site" description="Proton donor/acceptor" evidence="6">
    <location>
        <position position="96"/>
    </location>
</feature>
<dbReference type="GO" id="GO:0000166">
    <property type="term" value="F:nucleotide binding"/>
    <property type="evidence" value="ECO:0007669"/>
    <property type="project" value="UniProtKB-KW"/>
</dbReference>
<gene>
    <name evidence="11" type="primary">ald</name>
    <name evidence="11" type="ORF">COW36_02145</name>
</gene>
<organism evidence="11 12">
    <name type="scientific">bacterium (Candidatus Blackallbacteria) CG17_big_fil_post_rev_8_21_14_2_50_48_46</name>
    <dbReference type="NCBI Taxonomy" id="2014261"/>
    <lineage>
        <taxon>Bacteria</taxon>
        <taxon>Candidatus Blackallbacteria</taxon>
    </lineage>
</organism>
<dbReference type="CDD" id="cd05305">
    <property type="entry name" value="L-AlaDH"/>
    <property type="match status" value="1"/>
</dbReference>
<dbReference type="PANTHER" id="PTHR42795:SF1">
    <property type="entry name" value="ALANINE DEHYDROGENASE"/>
    <property type="match status" value="1"/>
</dbReference>
<evidence type="ECO:0000256" key="3">
    <source>
        <dbReference type="ARBA" id="ARBA00023002"/>
    </source>
</evidence>
<keyword evidence="4 5" id="KW-0520">NAD</keyword>
<feature type="domain" description="Alanine dehydrogenase/pyridine nucleotide transhydrogenase NAD(H)-binding" evidence="9">
    <location>
        <begin position="149"/>
        <end position="297"/>
    </location>
</feature>
<comment type="caution">
    <text evidence="11">The sequence shown here is derived from an EMBL/GenBank/DDBJ whole genome shotgun (WGS) entry which is preliminary data.</text>
</comment>
<evidence type="ECO:0000313" key="11">
    <source>
        <dbReference type="EMBL" id="PIW18935.1"/>
    </source>
</evidence>
<dbReference type="InterPro" id="IPR008141">
    <property type="entry name" value="Ala_DH"/>
</dbReference>
<dbReference type="SUPFAM" id="SSF52283">
    <property type="entry name" value="Formate/glycerate dehydrogenase catalytic domain-like"/>
    <property type="match status" value="1"/>
</dbReference>
<proteinExistence type="inferred from homology"/>
<accession>A0A2M7G9W8</accession>
<feature type="binding site" evidence="8">
    <location>
        <position position="198"/>
    </location>
    <ligand>
        <name>NAD(+)</name>
        <dbReference type="ChEBI" id="CHEBI:57540"/>
    </ligand>
</feature>
<dbReference type="PIRSF" id="PIRSF000183">
    <property type="entry name" value="Alanine_dh"/>
    <property type="match status" value="1"/>
</dbReference>
<feature type="binding site" evidence="8">
    <location>
        <position position="203"/>
    </location>
    <ligand>
        <name>NAD(+)</name>
        <dbReference type="ChEBI" id="CHEBI:57540"/>
    </ligand>
</feature>
<evidence type="ECO:0000313" key="12">
    <source>
        <dbReference type="Proteomes" id="UP000231019"/>
    </source>
</evidence>